<keyword evidence="6 14" id="KW-0677">Repeat</keyword>
<comment type="function">
    <text evidence="11 14">Participates actively in the response to hyperosmotic and heat shock by preventing the aggregation of stress-denatured proteins and by disaggregating proteins, also in an autonomous, DnaK-independent fashion. Unfolded proteins bind initially to DnaJ; upon interaction with the DnaJ-bound protein, DnaK hydrolyzes its bound ATP, resulting in the formation of a stable complex. GrpE releases ADP from DnaK; ATP binding to DnaK triggers the release of the substrate protein, thus completing the reaction cycle. Several rounds of ATP-dependent interactions between DnaJ, DnaK and GrpE are required for fully efficient folding. Also involved, together with DnaK and GrpE, in the DNA replication of plasmids through activation of initiation proteins.</text>
</comment>
<dbReference type="GO" id="GO:0009408">
    <property type="term" value="P:response to heat"/>
    <property type="evidence" value="ECO:0007669"/>
    <property type="project" value="InterPro"/>
</dbReference>
<evidence type="ECO:0000256" key="9">
    <source>
        <dbReference type="ARBA" id="ARBA00023016"/>
    </source>
</evidence>
<evidence type="ECO:0000256" key="6">
    <source>
        <dbReference type="ARBA" id="ARBA00022737"/>
    </source>
</evidence>
<dbReference type="HAMAP" id="MF_01152">
    <property type="entry name" value="DnaJ"/>
    <property type="match status" value="1"/>
</dbReference>
<evidence type="ECO:0000256" key="3">
    <source>
        <dbReference type="ARBA" id="ARBA00022490"/>
    </source>
</evidence>
<dbReference type="SMART" id="SM00271">
    <property type="entry name" value="DnaJ"/>
    <property type="match status" value="1"/>
</dbReference>
<evidence type="ECO:0000256" key="11">
    <source>
        <dbReference type="ARBA" id="ARBA00053423"/>
    </source>
</evidence>
<feature type="binding site" evidence="14">
    <location>
        <position position="146"/>
    </location>
    <ligand>
        <name>Zn(2+)</name>
        <dbReference type="ChEBI" id="CHEBI:29105"/>
        <label>1</label>
    </ligand>
</feature>
<feature type="binding site" evidence="14">
    <location>
        <position position="199"/>
    </location>
    <ligand>
        <name>Zn(2+)</name>
        <dbReference type="ChEBI" id="CHEBI:29105"/>
        <label>1</label>
    </ligand>
</feature>
<feature type="binding site" evidence="14">
    <location>
        <position position="202"/>
    </location>
    <ligand>
        <name>Zn(2+)</name>
        <dbReference type="ChEBI" id="CHEBI:29105"/>
        <label>1</label>
    </ligand>
</feature>
<dbReference type="FunFam" id="1.10.287.110:FF:000034">
    <property type="entry name" value="Chaperone protein DnaJ"/>
    <property type="match status" value="1"/>
</dbReference>
<keyword evidence="10 14" id="KW-0143">Chaperone</keyword>
<feature type="domain" description="J" evidence="16">
    <location>
        <begin position="5"/>
        <end position="70"/>
    </location>
</feature>
<dbReference type="GO" id="GO:0006260">
    <property type="term" value="P:DNA replication"/>
    <property type="evidence" value="ECO:0007669"/>
    <property type="project" value="UniProtKB-KW"/>
</dbReference>
<dbReference type="NCBIfam" id="NF008035">
    <property type="entry name" value="PRK10767.1"/>
    <property type="match status" value="1"/>
</dbReference>
<dbReference type="Pfam" id="PF01556">
    <property type="entry name" value="DnaJ_C"/>
    <property type="match status" value="1"/>
</dbReference>
<evidence type="ECO:0000256" key="7">
    <source>
        <dbReference type="ARBA" id="ARBA00022771"/>
    </source>
</evidence>
<dbReference type="Gene3D" id="2.60.260.20">
    <property type="entry name" value="Urease metallochaperone UreE, N-terminal domain"/>
    <property type="match status" value="2"/>
</dbReference>
<dbReference type="InterPro" id="IPR036869">
    <property type="entry name" value="J_dom_sf"/>
</dbReference>
<protein>
    <recommendedName>
        <fullName evidence="13 14">Chaperone protein DnaJ</fullName>
    </recommendedName>
</protein>
<dbReference type="PROSITE" id="PS50076">
    <property type="entry name" value="DNAJ_2"/>
    <property type="match status" value="1"/>
</dbReference>
<feature type="binding site" evidence="14">
    <location>
        <position position="185"/>
    </location>
    <ligand>
        <name>Zn(2+)</name>
        <dbReference type="ChEBI" id="CHEBI:29105"/>
        <label>2</label>
    </ligand>
</feature>
<dbReference type="CDD" id="cd10747">
    <property type="entry name" value="DnaJ_C"/>
    <property type="match status" value="1"/>
</dbReference>
<comment type="subcellular location">
    <subcellularLocation>
        <location evidence="1 14">Cytoplasm</location>
    </subcellularLocation>
</comment>
<feature type="binding site" evidence="14">
    <location>
        <position position="163"/>
    </location>
    <ligand>
        <name>Zn(2+)</name>
        <dbReference type="ChEBI" id="CHEBI:29105"/>
        <label>2</label>
    </ligand>
</feature>
<comment type="cofactor">
    <cofactor evidence="14">
        <name>Zn(2+)</name>
        <dbReference type="ChEBI" id="CHEBI:29105"/>
    </cofactor>
    <text evidence="14">Binds 2 Zn(2+) ions per monomer.</text>
</comment>
<dbReference type="SUPFAM" id="SSF57938">
    <property type="entry name" value="DnaJ/Hsp40 cysteine-rich domain"/>
    <property type="match status" value="1"/>
</dbReference>
<dbReference type="CDD" id="cd10719">
    <property type="entry name" value="DnaJ_zf"/>
    <property type="match status" value="1"/>
</dbReference>
<evidence type="ECO:0000256" key="4">
    <source>
        <dbReference type="ARBA" id="ARBA00022705"/>
    </source>
</evidence>
<dbReference type="Gene3D" id="1.10.287.110">
    <property type="entry name" value="DnaJ domain"/>
    <property type="match status" value="1"/>
</dbReference>
<feature type="repeat" description="CXXCXGXG motif" evidence="14">
    <location>
        <begin position="146"/>
        <end position="153"/>
    </location>
</feature>
<dbReference type="InterPro" id="IPR036410">
    <property type="entry name" value="HSP_DnaJ_Cys-rich_dom_sf"/>
</dbReference>
<keyword evidence="9 14" id="KW-0346">Stress response</keyword>
<feature type="binding site" evidence="14">
    <location>
        <position position="149"/>
    </location>
    <ligand>
        <name>Zn(2+)</name>
        <dbReference type="ChEBI" id="CHEBI:29105"/>
        <label>1</label>
    </ligand>
</feature>
<dbReference type="PRINTS" id="PR00625">
    <property type="entry name" value="JDOMAIN"/>
</dbReference>
<dbReference type="InterPro" id="IPR008971">
    <property type="entry name" value="HSP40/DnaJ_pept-bd"/>
</dbReference>
<dbReference type="InterPro" id="IPR001305">
    <property type="entry name" value="HSP_DnaJ_Cys-rich_dom"/>
</dbReference>
<dbReference type="FunFam" id="2.60.260.20:FF:000004">
    <property type="entry name" value="Molecular chaperone DnaJ"/>
    <property type="match status" value="1"/>
</dbReference>
<dbReference type="AlphaFoldDB" id="A0A9D8KDB6"/>
<evidence type="ECO:0000256" key="15">
    <source>
        <dbReference type="PROSITE-ProRule" id="PRU00546"/>
    </source>
</evidence>
<sequence length="370" mass="40762">MIKRDYYEVLGVGRSADNEEIKKAYRKAALKYHPDKNPGDSQAEDKFKEASEAYQVLSDREKRDLYDRFGHDGLSGAGFRGFGDFDFGFRGFEDIFSDVFGDIFGMRGRRQRGIRGSDLRYHLTIDFEEAVFGVDAKVKVPRMESCESCDGTGAEPPTSPESCPICHGTGQIRTQQGIFAISRTCTKCRGSGQIIKTPCKTCNGQGRVKKSRTITVKVPPGVESSTRLRLSGEGELGTGGAPPGDLYVVIEVRPHSIFQREGQDIYCYVPVTFPEAALGTEIDVPTLEGLIKMKVSSGTQSGTVLTLKGKGVPHLNGHGRGDEHVIVKVETPTKLTKRQKDLLKEFAHESGGETHPEREGFFEKVKGIFN</sequence>
<feature type="domain" description="CR-type" evidence="17">
    <location>
        <begin position="133"/>
        <end position="211"/>
    </location>
</feature>
<evidence type="ECO:0000313" key="19">
    <source>
        <dbReference type="Proteomes" id="UP000809273"/>
    </source>
</evidence>
<evidence type="ECO:0000313" key="18">
    <source>
        <dbReference type="EMBL" id="MBN1572053.1"/>
    </source>
</evidence>
<feature type="repeat" description="CXXCXGXG motif" evidence="14">
    <location>
        <begin position="199"/>
        <end position="206"/>
    </location>
</feature>
<proteinExistence type="inferred from homology"/>
<feature type="binding site" evidence="14">
    <location>
        <position position="188"/>
    </location>
    <ligand>
        <name>Zn(2+)</name>
        <dbReference type="ChEBI" id="CHEBI:29105"/>
        <label>2</label>
    </ligand>
</feature>
<keyword evidence="7 14" id="KW-0863">Zinc-finger</keyword>
<dbReference type="GO" id="GO:0031072">
    <property type="term" value="F:heat shock protein binding"/>
    <property type="evidence" value="ECO:0007669"/>
    <property type="project" value="InterPro"/>
</dbReference>
<dbReference type="GO" id="GO:0042026">
    <property type="term" value="P:protein refolding"/>
    <property type="evidence" value="ECO:0007669"/>
    <property type="project" value="TreeGrafter"/>
</dbReference>
<dbReference type="InterPro" id="IPR018253">
    <property type="entry name" value="DnaJ_domain_CS"/>
</dbReference>
<dbReference type="PANTHER" id="PTHR43096">
    <property type="entry name" value="DNAJ HOMOLOG 1, MITOCHONDRIAL-RELATED"/>
    <property type="match status" value="1"/>
</dbReference>
<feature type="binding site" evidence="14">
    <location>
        <position position="166"/>
    </location>
    <ligand>
        <name>Zn(2+)</name>
        <dbReference type="ChEBI" id="CHEBI:29105"/>
        <label>2</label>
    </ligand>
</feature>
<dbReference type="NCBIfam" id="TIGR02349">
    <property type="entry name" value="DnaJ_bact"/>
    <property type="match status" value="1"/>
</dbReference>
<reference evidence="18" key="2">
    <citation type="submission" date="2021-01" db="EMBL/GenBank/DDBJ databases">
        <authorList>
            <person name="Hahn C.R."/>
            <person name="Youssef N.H."/>
            <person name="Elshahed M."/>
        </authorList>
    </citation>
    <scope>NUCLEOTIDE SEQUENCE</scope>
    <source>
        <strain evidence="18">Zod_Metabat.24</strain>
    </source>
</reference>
<gene>
    <name evidence="14 18" type="primary">dnaJ</name>
    <name evidence="18" type="ORF">JW984_02535</name>
</gene>
<dbReference type="Gene3D" id="2.10.230.10">
    <property type="entry name" value="Heat shock protein DnaJ, cysteine-rich domain"/>
    <property type="match status" value="1"/>
</dbReference>
<evidence type="ECO:0000256" key="13">
    <source>
        <dbReference type="ARBA" id="ARBA00067609"/>
    </source>
</evidence>
<evidence type="ECO:0000259" key="16">
    <source>
        <dbReference type="PROSITE" id="PS50076"/>
    </source>
</evidence>
<dbReference type="Pfam" id="PF00684">
    <property type="entry name" value="DnaJ_CXXCXGXG"/>
    <property type="match status" value="1"/>
</dbReference>
<dbReference type="PROSITE" id="PS51188">
    <property type="entry name" value="ZF_CR"/>
    <property type="match status" value="1"/>
</dbReference>
<comment type="subunit">
    <text evidence="2 14">Homodimer.</text>
</comment>
<dbReference type="InterPro" id="IPR012724">
    <property type="entry name" value="DnaJ"/>
</dbReference>
<evidence type="ECO:0000256" key="5">
    <source>
        <dbReference type="ARBA" id="ARBA00022723"/>
    </source>
</evidence>
<evidence type="ECO:0000256" key="10">
    <source>
        <dbReference type="ARBA" id="ARBA00023186"/>
    </source>
</evidence>
<comment type="similarity">
    <text evidence="12 14">Belongs to the DnaJ family.</text>
</comment>
<keyword evidence="3 14" id="KW-0963">Cytoplasm</keyword>
<organism evidence="18 19">
    <name type="scientific">Candidatus Zymogenus saltonus</name>
    <dbReference type="NCBI Taxonomy" id="2844893"/>
    <lineage>
        <taxon>Bacteria</taxon>
        <taxon>Deltaproteobacteria</taxon>
        <taxon>Candidatus Zymogenia</taxon>
        <taxon>Candidatus Zymogeniales</taxon>
        <taxon>Candidatus Zymogenaceae</taxon>
        <taxon>Candidatus Zymogenus</taxon>
    </lineage>
</organism>
<dbReference type="CDD" id="cd06257">
    <property type="entry name" value="DnaJ"/>
    <property type="match status" value="1"/>
</dbReference>
<evidence type="ECO:0000259" key="17">
    <source>
        <dbReference type="PROSITE" id="PS51188"/>
    </source>
</evidence>
<accession>A0A9D8KDB6</accession>
<dbReference type="InterPro" id="IPR002939">
    <property type="entry name" value="DnaJ_C"/>
</dbReference>
<dbReference type="PANTHER" id="PTHR43096:SF48">
    <property type="entry name" value="CHAPERONE PROTEIN DNAJ"/>
    <property type="match status" value="1"/>
</dbReference>
<dbReference type="GO" id="GO:0008270">
    <property type="term" value="F:zinc ion binding"/>
    <property type="evidence" value="ECO:0007669"/>
    <property type="project" value="UniProtKB-UniRule"/>
</dbReference>
<dbReference type="EMBL" id="JAFGIX010000011">
    <property type="protein sequence ID" value="MBN1572053.1"/>
    <property type="molecule type" value="Genomic_DNA"/>
</dbReference>
<dbReference type="SUPFAM" id="SSF46565">
    <property type="entry name" value="Chaperone J-domain"/>
    <property type="match status" value="1"/>
</dbReference>
<dbReference type="InterPro" id="IPR001623">
    <property type="entry name" value="DnaJ_domain"/>
</dbReference>
<name>A0A9D8KDB6_9DELT</name>
<dbReference type="GO" id="GO:0005524">
    <property type="term" value="F:ATP binding"/>
    <property type="evidence" value="ECO:0007669"/>
    <property type="project" value="InterPro"/>
</dbReference>
<dbReference type="SUPFAM" id="SSF49493">
    <property type="entry name" value="HSP40/DnaJ peptide-binding domain"/>
    <property type="match status" value="2"/>
</dbReference>
<feature type="zinc finger region" description="CR-type" evidence="15">
    <location>
        <begin position="133"/>
        <end position="211"/>
    </location>
</feature>
<keyword evidence="5 14" id="KW-0479">Metal-binding</keyword>
<dbReference type="FunFam" id="2.10.230.10:FF:000002">
    <property type="entry name" value="Molecular chaperone DnaJ"/>
    <property type="match status" value="1"/>
</dbReference>
<comment type="domain">
    <text evidence="14">The J domain is necessary and sufficient to stimulate DnaK ATPase activity. Zinc center 1 plays an important role in the autonomous, DnaK-independent chaperone activity of DnaJ. Zinc center 2 is essential for interaction with DnaK and for DnaJ activity.</text>
</comment>
<dbReference type="PROSITE" id="PS00636">
    <property type="entry name" value="DNAJ_1"/>
    <property type="match status" value="1"/>
</dbReference>
<keyword evidence="4 14" id="KW-0235">DNA replication</keyword>
<feature type="repeat" description="CXXCXGXG motif" evidence="14">
    <location>
        <begin position="163"/>
        <end position="170"/>
    </location>
</feature>
<dbReference type="GO" id="GO:0005737">
    <property type="term" value="C:cytoplasm"/>
    <property type="evidence" value="ECO:0007669"/>
    <property type="project" value="UniProtKB-SubCell"/>
</dbReference>
<evidence type="ECO:0000256" key="1">
    <source>
        <dbReference type="ARBA" id="ARBA00004496"/>
    </source>
</evidence>
<keyword evidence="8 14" id="KW-0862">Zinc</keyword>
<evidence type="ECO:0000256" key="14">
    <source>
        <dbReference type="HAMAP-Rule" id="MF_01152"/>
    </source>
</evidence>
<evidence type="ECO:0000256" key="12">
    <source>
        <dbReference type="ARBA" id="ARBA00061004"/>
    </source>
</evidence>
<dbReference type="Pfam" id="PF00226">
    <property type="entry name" value="DnaJ"/>
    <property type="match status" value="1"/>
</dbReference>
<dbReference type="Proteomes" id="UP000809273">
    <property type="component" value="Unassembled WGS sequence"/>
</dbReference>
<dbReference type="GO" id="GO:0051082">
    <property type="term" value="F:unfolded protein binding"/>
    <property type="evidence" value="ECO:0007669"/>
    <property type="project" value="UniProtKB-UniRule"/>
</dbReference>
<reference evidence="18" key="1">
    <citation type="journal article" date="2021" name="Environ. Microbiol.">
        <title>Genomic characterization of three novel Desulfobacterota classes expand the metabolic and phylogenetic diversity of the phylum.</title>
        <authorList>
            <person name="Murphy C.L."/>
            <person name="Biggerstaff J."/>
            <person name="Eichhorn A."/>
            <person name="Ewing E."/>
            <person name="Shahan R."/>
            <person name="Soriano D."/>
            <person name="Stewart S."/>
            <person name="VanMol K."/>
            <person name="Walker R."/>
            <person name="Walters P."/>
            <person name="Elshahed M.S."/>
            <person name="Youssef N.H."/>
        </authorList>
    </citation>
    <scope>NUCLEOTIDE SEQUENCE</scope>
    <source>
        <strain evidence="18">Zod_Metabat.24</strain>
    </source>
</reference>
<evidence type="ECO:0000256" key="2">
    <source>
        <dbReference type="ARBA" id="ARBA00011738"/>
    </source>
</evidence>
<comment type="caution">
    <text evidence="18">The sequence shown here is derived from an EMBL/GenBank/DDBJ whole genome shotgun (WGS) entry which is preliminary data.</text>
</comment>
<evidence type="ECO:0000256" key="8">
    <source>
        <dbReference type="ARBA" id="ARBA00022833"/>
    </source>
</evidence>
<feature type="repeat" description="CXXCXGXG motif" evidence="14">
    <location>
        <begin position="185"/>
        <end position="192"/>
    </location>
</feature>